<protein>
    <submittedName>
        <fullName evidence="3">Plasma kallikrein</fullName>
    </submittedName>
</protein>
<dbReference type="Proteomes" id="UP000037510">
    <property type="component" value="Unassembled WGS sequence"/>
</dbReference>
<dbReference type="PANTHER" id="PTHR24253">
    <property type="entry name" value="TRANSMEMBRANE PROTEASE SERINE"/>
    <property type="match status" value="1"/>
</dbReference>
<dbReference type="PROSITE" id="PS00135">
    <property type="entry name" value="TRYPSIN_SER"/>
    <property type="match status" value="1"/>
</dbReference>
<dbReference type="InterPro" id="IPR009003">
    <property type="entry name" value="Peptidase_S1_PA"/>
</dbReference>
<dbReference type="GO" id="GO:0004252">
    <property type="term" value="F:serine-type endopeptidase activity"/>
    <property type="evidence" value="ECO:0007669"/>
    <property type="project" value="InterPro"/>
</dbReference>
<keyword evidence="4" id="KW-1185">Reference proteome</keyword>
<dbReference type="InterPro" id="IPR001254">
    <property type="entry name" value="Trypsin_dom"/>
</dbReference>
<organism evidence="3 4">
    <name type="scientific">Operophtera brumata</name>
    <name type="common">Winter moth</name>
    <name type="synonym">Phalaena brumata</name>
    <dbReference type="NCBI Taxonomy" id="104452"/>
    <lineage>
        <taxon>Eukaryota</taxon>
        <taxon>Metazoa</taxon>
        <taxon>Ecdysozoa</taxon>
        <taxon>Arthropoda</taxon>
        <taxon>Hexapoda</taxon>
        <taxon>Insecta</taxon>
        <taxon>Pterygota</taxon>
        <taxon>Neoptera</taxon>
        <taxon>Endopterygota</taxon>
        <taxon>Lepidoptera</taxon>
        <taxon>Glossata</taxon>
        <taxon>Ditrysia</taxon>
        <taxon>Geometroidea</taxon>
        <taxon>Geometridae</taxon>
        <taxon>Larentiinae</taxon>
        <taxon>Operophtera</taxon>
    </lineage>
</organism>
<feature type="domain" description="Peptidase S1" evidence="2">
    <location>
        <begin position="5"/>
        <end position="134"/>
    </location>
</feature>
<sequence>MNAHGENDLLLCNRGEVRMRVTDAVVHLRYDPDTVVNDVAMLRLPFAARPDLGHGVACLPQPHQVLAPHTSCVILGWGKKRATDVHGTRVLHEAQYAITDDMVCAGRGRRDSCAGDSGGPLLCRDRSMRYYLQV</sequence>
<comment type="caution">
    <text evidence="3">The sequence shown here is derived from an EMBL/GenBank/DDBJ whole genome shotgun (WGS) entry which is preliminary data.</text>
</comment>
<dbReference type="AlphaFoldDB" id="A0A0L7K575"/>
<dbReference type="SMART" id="SM00020">
    <property type="entry name" value="Tryp_SPc"/>
    <property type="match status" value="1"/>
</dbReference>
<dbReference type="STRING" id="104452.A0A0L7K575"/>
<dbReference type="PROSITE" id="PS50240">
    <property type="entry name" value="TRYPSIN_DOM"/>
    <property type="match status" value="1"/>
</dbReference>
<dbReference type="InterPro" id="IPR033116">
    <property type="entry name" value="TRYPSIN_SER"/>
</dbReference>
<keyword evidence="1" id="KW-1015">Disulfide bond</keyword>
<gene>
    <name evidence="3" type="ORF">OBRU01_25614</name>
</gene>
<dbReference type="Gene3D" id="2.40.10.10">
    <property type="entry name" value="Trypsin-like serine proteases"/>
    <property type="match status" value="2"/>
</dbReference>
<evidence type="ECO:0000256" key="1">
    <source>
        <dbReference type="ARBA" id="ARBA00023157"/>
    </source>
</evidence>
<dbReference type="PANTHER" id="PTHR24253:SF182">
    <property type="entry name" value="PEPTIDASE S1 DOMAIN-CONTAINING PROTEIN"/>
    <property type="match status" value="1"/>
</dbReference>
<dbReference type="Pfam" id="PF00089">
    <property type="entry name" value="Trypsin"/>
    <property type="match status" value="1"/>
</dbReference>
<proteinExistence type="predicted"/>
<dbReference type="InterPro" id="IPR001314">
    <property type="entry name" value="Peptidase_S1A"/>
</dbReference>
<dbReference type="EMBL" id="JTDY01010869">
    <property type="protein sequence ID" value="KOB57935.1"/>
    <property type="molecule type" value="Genomic_DNA"/>
</dbReference>
<reference evidence="3 4" key="1">
    <citation type="journal article" date="2015" name="Genome Biol. Evol.">
        <title>The genome of winter moth (Operophtera brumata) provides a genomic perspective on sexual dimorphism and phenology.</title>
        <authorList>
            <person name="Derks M.F."/>
            <person name="Smit S."/>
            <person name="Salis L."/>
            <person name="Schijlen E."/>
            <person name="Bossers A."/>
            <person name="Mateman C."/>
            <person name="Pijl A.S."/>
            <person name="de Ridder D."/>
            <person name="Groenen M.A."/>
            <person name="Visser M.E."/>
            <person name="Megens H.J."/>
        </authorList>
    </citation>
    <scope>NUCLEOTIDE SEQUENCE [LARGE SCALE GENOMIC DNA]</scope>
    <source>
        <strain evidence="3">WM2013NL</strain>
        <tissue evidence="3">Head and thorax</tissue>
    </source>
</reference>
<dbReference type="SUPFAM" id="SSF50494">
    <property type="entry name" value="Trypsin-like serine proteases"/>
    <property type="match status" value="1"/>
</dbReference>
<evidence type="ECO:0000313" key="3">
    <source>
        <dbReference type="EMBL" id="KOB57935.1"/>
    </source>
</evidence>
<dbReference type="PRINTS" id="PR00722">
    <property type="entry name" value="CHYMOTRYPSIN"/>
</dbReference>
<dbReference type="InterPro" id="IPR043504">
    <property type="entry name" value="Peptidase_S1_PA_chymotrypsin"/>
</dbReference>
<accession>A0A0L7K575</accession>
<dbReference type="GO" id="GO:0006508">
    <property type="term" value="P:proteolysis"/>
    <property type="evidence" value="ECO:0007669"/>
    <property type="project" value="InterPro"/>
</dbReference>
<evidence type="ECO:0000313" key="4">
    <source>
        <dbReference type="Proteomes" id="UP000037510"/>
    </source>
</evidence>
<name>A0A0L7K575_OPEBR</name>
<evidence type="ECO:0000259" key="2">
    <source>
        <dbReference type="PROSITE" id="PS50240"/>
    </source>
</evidence>